<evidence type="ECO:0000313" key="2">
    <source>
        <dbReference type="EMBL" id="TDL25674.1"/>
    </source>
</evidence>
<keyword evidence="3" id="KW-1185">Reference proteome</keyword>
<protein>
    <submittedName>
        <fullName evidence="2">Uncharacterized protein</fullName>
    </submittedName>
</protein>
<feature type="compositionally biased region" description="Basic and acidic residues" evidence="1">
    <location>
        <begin position="153"/>
        <end position="172"/>
    </location>
</feature>
<dbReference type="EMBL" id="ML170163">
    <property type="protein sequence ID" value="TDL25674.1"/>
    <property type="molecule type" value="Genomic_DNA"/>
</dbReference>
<name>A0A4Y7QDJ0_9AGAM</name>
<evidence type="ECO:0000256" key="1">
    <source>
        <dbReference type="SAM" id="MobiDB-lite"/>
    </source>
</evidence>
<feature type="region of interest" description="Disordered" evidence="1">
    <location>
        <begin position="134"/>
        <end position="219"/>
    </location>
</feature>
<sequence length="425" mass="48216">MHKRQERLCESSQFPLVRSLACIQPSLHRLPSVTTARICISAHSSPARPLVQLPSLHNNIINIKSMPGTPMDAVRERRRLISSPAPYHISPRPGAEQSVHAAVPHGLMPPAQIRPGLDIRSRDPLSRDIRLTNIDPWDRNGADTLTRSGGPSRKRELSPRRPPNVERYERPRTPPRMTFTPSTSMKTPERPRADSSKPRFSPFLRSSPTPGVLTPAQRSLRKSISNLTPTRAADIRTLPMSLKRDPDLEMPITPKRSLKPPHANDRESDLAYMKWFKTQTFVPLYQLPGPDGKVRSHSSFKFQIGNYGLPLDKFELSQMDDGDVEFDVATPDICIAIFWPGYSHKIRSVQRHLQPVHGVLSEITIAKTVSEMICTLERRIYQCDAKIDPEYRKFELGKMVTVRNLRITNLSHYQGNTFQPMLCLC</sequence>
<feature type="compositionally biased region" description="Low complexity" evidence="1">
    <location>
        <begin position="175"/>
        <end position="185"/>
    </location>
</feature>
<reference evidence="2 3" key="1">
    <citation type="submission" date="2018-06" db="EMBL/GenBank/DDBJ databases">
        <title>A transcriptomic atlas of mushroom development highlights an independent origin of complex multicellularity.</title>
        <authorList>
            <consortium name="DOE Joint Genome Institute"/>
            <person name="Krizsan K."/>
            <person name="Almasi E."/>
            <person name="Merenyi Z."/>
            <person name="Sahu N."/>
            <person name="Viragh M."/>
            <person name="Koszo T."/>
            <person name="Mondo S."/>
            <person name="Kiss B."/>
            <person name="Balint B."/>
            <person name="Kues U."/>
            <person name="Barry K."/>
            <person name="Hegedus J.C."/>
            <person name="Henrissat B."/>
            <person name="Johnson J."/>
            <person name="Lipzen A."/>
            <person name="Ohm R."/>
            <person name="Nagy I."/>
            <person name="Pangilinan J."/>
            <person name="Yan J."/>
            <person name="Xiong Y."/>
            <person name="Grigoriev I.V."/>
            <person name="Hibbett D.S."/>
            <person name="Nagy L.G."/>
        </authorList>
    </citation>
    <scope>NUCLEOTIDE SEQUENCE [LARGE SCALE GENOMIC DNA]</scope>
    <source>
        <strain evidence="2 3">SZMC22713</strain>
    </source>
</reference>
<proteinExistence type="predicted"/>
<dbReference type="VEuPathDB" id="FungiDB:BD410DRAFT_603830"/>
<dbReference type="Proteomes" id="UP000294933">
    <property type="component" value="Unassembled WGS sequence"/>
</dbReference>
<accession>A0A4Y7QDJ0</accession>
<organism evidence="2 3">
    <name type="scientific">Rickenella mellea</name>
    <dbReference type="NCBI Taxonomy" id="50990"/>
    <lineage>
        <taxon>Eukaryota</taxon>
        <taxon>Fungi</taxon>
        <taxon>Dikarya</taxon>
        <taxon>Basidiomycota</taxon>
        <taxon>Agaricomycotina</taxon>
        <taxon>Agaricomycetes</taxon>
        <taxon>Hymenochaetales</taxon>
        <taxon>Rickenellaceae</taxon>
        <taxon>Rickenella</taxon>
    </lineage>
</organism>
<gene>
    <name evidence="2" type="ORF">BD410DRAFT_603830</name>
</gene>
<evidence type="ECO:0000313" key="3">
    <source>
        <dbReference type="Proteomes" id="UP000294933"/>
    </source>
</evidence>
<feature type="compositionally biased region" description="Basic and acidic residues" evidence="1">
    <location>
        <begin position="187"/>
        <end position="197"/>
    </location>
</feature>
<feature type="region of interest" description="Disordered" evidence="1">
    <location>
        <begin position="245"/>
        <end position="265"/>
    </location>
</feature>
<dbReference type="AlphaFoldDB" id="A0A4Y7QDJ0"/>